<comment type="caution">
    <text evidence="7">The sequence shown here is derived from an EMBL/GenBank/DDBJ whole genome shotgun (WGS) entry which is preliminary data.</text>
</comment>
<evidence type="ECO:0000313" key="8">
    <source>
        <dbReference type="Proteomes" id="UP000828390"/>
    </source>
</evidence>
<dbReference type="GO" id="GO:0046872">
    <property type="term" value="F:metal ion binding"/>
    <property type="evidence" value="ECO:0007669"/>
    <property type="project" value="UniProtKB-KW"/>
</dbReference>
<evidence type="ECO:0000256" key="2">
    <source>
        <dbReference type="ARBA" id="ARBA00008072"/>
    </source>
</evidence>
<comment type="similarity">
    <text evidence="2">Belongs to the zinc-containing alcohol dehydrogenase family.</text>
</comment>
<comment type="cofactor">
    <cofactor evidence="1">
        <name>Zn(2+)</name>
        <dbReference type="ChEBI" id="CHEBI:29105"/>
    </cofactor>
</comment>
<dbReference type="InterPro" id="IPR013154">
    <property type="entry name" value="ADH-like_N"/>
</dbReference>
<reference evidence="7" key="2">
    <citation type="submission" date="2020-11" db="EMBL/GenBank/DDBJ databases">
        <authorList>
            <person name="McCartney M.A."/>
            <person name="Auch B."/>
            <person name="Kono T."/>
            <person name="Mallez S."/>
            <person name="Becker A."/>
            <person name="Gohl D.M."/>
            <person name="Silverstein K.A.T."/>
            <person name="Koren S."/>
            <person name="Bechman K.B."/>
            <person name="Herman A."/>
            <person name="Abrahante J.E."/>
            <person name="Garbe J."/>
        </authorList>
    </citation>
    <scope>NUCLEOTIDE SEQUENCE</scope>
    <source>
        <strain evidence="7">Duluth1</strain>
        <tissue evidence="7">Whole animal</tissue>
    </source>
</reference>
<sequence>MQHMGICGSDVHFWQNGYIGDFVVRAPMVLGHEAAGTVSKLGEGMEHVFSDSLVIKLNITLFN</sequence>
<evidence type="ECO:0000259" key="6">
    <source>
        <dbReference type="Pfam" id="PF08240"/>
    </source>
</evidence>
<reference evidence="7" key="1">
    <citation type="journal article" date="2019" name="bioRxiv">
        <title>The Genome of the Zebra Mussel, Dreissena polymorpha: A Resource for Invasive Species Research.</title>
        <authorList>
            <person name="McCartney M.A."/>
            <person name="Auch B."/>
            <person name="Kono T."/>
            <person name="Mallez S."/>
            <person name="Zhang Y."/>
            <person name="Obille A."/>
            <person name="Becker A."/>
            <person name="Abrahante J.E."/>
            <person name="Garbe J."/>
            <person name="Badalamenti J.P."/>
            <person name="Herman A."/>
            <person name="Mangelson H."/>
            <person name="Liachko I."/>
            <person name="Sullivan S."/>
            <person name="Sone E.D."/>
            <person name="Koren S."/>
            <person name="Silverstein K.A.T."/>
            <person name="Beckman K.B."/>
            <person name="Gohl D.M."/>
        </authorList>
    </citation>
    <scope>NUCLEOTIDE SEQUENCE</scope>
    <source>
        <strain evidence="7">Duluth1</strain>
        <tissue evidence="7">Whole animal</tissue>
    </source>
</reference>
<dbReference type="Gene3D" id="3.90.180.10">
    <property type="entry name" value="Medium-chain alcohol dehydrogenases, catalytic domain"/>
    <property type="match status" value="1"/>
</dbReference>
<dbReference type="GO" id="GO:0006062">
    <property type="term" value="P:sorbitol catabolic process"/>
    <property type="evidence" value="ECO:0007669"/>
    <property type="project" value="TreeGrafter"/>
</dbReference>
<evidence type="ECO:0000313" key="7">
    <source>
        <dbReference type="EMBL" id="KAH3803611.1"/>
    </source>
</evidence>
<evidence type="ECO:0000256" key="5">
    <source>
        <dbReference type="ARBA" id="ARBA00023002"/>
    </source>
</evidence>
<dbReference type="EMBL" id="JAIWYP010000006">
    <property type="protein sequence ID" value="KAH3803611.1"/>
    <property type="molecule type" value="Genomic_DNA"/>
</dbReference>
<dbReference type="Proteomes" id="UP000828390">
    <property type="component" value="Unassembled WGS sequence"/>
</dbReference>
<dbReference type="PANTHER" id="PTHR43161:SF9">
    <property type="entry name" value="SORBITOL DEHYDROGENASE"/>
    <property type="match status" value="1"/>
</dbReference>
<proteinExistence type="inferred from homology"/>
<dbReference type="AlphaFoldDB" id="A0A9D4FSR9"/>
<keyword evidence="8" id="KW-1185">Reference proteome</keyword>
<organism evidence="7 8">
    <name type="scientific">Dreissena polymorpha</name>
    <name type="common">Zebra mussel</name>
    <name type="synonym">Mytilus polymorpha</name>
    <dbReference type="NCBI Taxonomy" id="45954"/>
    <lineage>
        <taxon>Eukaryota</taxon>
        <taxon>Metazoa</taxon>
        <taxon>Spiralia</taxon>
        <taxon>Lophotrochozoa</taxon>
        <taxon>Mollusca</taxon>
        <taxon>Bivalvia</taxon>
        <taxon>Autobranchia</taxon>
        <taxon>Heteroconchia</taxon>
        <taxon>Euheterodonta</taxon>
        <taxon>Imparidentia</taxon>
        <taxon>Neoheterodontei</taxon>
        <taxon>Myida</taxon>
        <taxon>Dreissenoidea</taxon>
        <taxon>Dreissenidae</taxon>
        <taxon>Dreissena</taxon>
    </lineage>
</organism>
<dbReference type="Pfam" id="PF08240">
    <property type="entry name" value="ADH_N"/>
    <property type="match status" value="1"/>
</dbReference>
<dbReference type="InterPro" id="IPR011032">
    <property type="entry name" value="GroES-like_sf"/>
</dbReference>
<keyword evidence="5" id="KW-0560">Oxidoreductase</keyword>
<dbReference type="SUPFAM" id="SSF50129">
    <property type="entry name" value="GroES-like"/>
    <property type="match status" value="1"/>
</dbReference>
<evidence type="ECO:0000256" key="1">
    <source>
        <dbReference type="ARBA" id="ARBA00001947"/>
    </source>
</evidence>
<feature type="domain" description="Alcohol dehydrogenase-like N-terminal" evidence="6">
    <location>
        <begin position="2"/>
        <end position="55"/>
    </location>
</feature>
<dbReference type="GO" id="GO:0003939">
    <property type="term" value="F:L-iditol 2-dehydrogenase (NAD+) activity"/>
    <property type="evidence" value="ECO:0007669"/>
    <property type="project" value="TreeGrafter"/>
</dbReference>
<keyword evidence="3" id="KW-0479">Metal-binding</keyword>
<dbReference type="PANTHER" id="PTHR43161">
    <property type="entry name" value="SORBITOL DEHYDROGENASE"/>
    <property type="match status" value="1"/>
</dbReference>
<evidence type="ECO:0000256" key="4">
    <source>
        <dbReference type="ARBA" id="ARBA00022833"/>
    </source>
</evidence>
<protein>
    <recommendedName>
        <fullName evidence="6">Alcohol dehydrogenase-like N-terminal domain-containing protein</fullName>
    </recommendedName>
</protein>
<keyword evidence="4" id="KW-0862">Zinc</keyword>
<name>A0A9D4FSR9_DREPO</name>
<evidence type="ECO:0000256" key="3">
    <source>
        <dbReference type="ARBA" id="ARBA00022723"/>
    </source>
</evidence>
<accession>A0A9D4FSR9</accession>
<gene>
    <name evidence="7" type="ORF">DPMN_131876</name>
</gene>